<name>A0A016RRH0_9BILA</name>
<dbReference type="EMBL" id="JARK01001732">
    <property type="protein sequence ID" value="EYB80928.1"/>
    <property type="molecule type" value="Genomic_DNA"/>
</dbReference>
<dbReference type="AlphaFoldDB" id="A0A016RRH0"/>
<dbReference type="Proteomes" id="UP000024635">
    <property type="component" value="Unassembled WGS sequence"/>
</dbReference>
<accession>A0A016RRH0</accession>
<reference evidence="2" key="1">
    <citation type="journal article" date="2015" name="Nat. Genet.">
        <title>The genome and transcriptome of the zoonotic hookworm Ancylostoma ceylanicum identify infection-specific gene families.</title>
        <authorList>
            <person name="Schwarz E.M."/>
            <person name="Hu Y."/>
            <person name="Antoshechkin I."/>
            <person name="Miller M.M."/>
            <person name="Sternberg P.W."/>
            <person name="Aroian R.V."/>
        </authorList>
    </citation>
    <scope>NUCLEOTIDE SEQUENCE</scope>
    <source>
        <strain evidence="2">HY135</strain>
    </source>
</reference>
<keyword evidence="2" id="KW-1185">Reference proteome</keyword>
<organism evidence="1 2">
    <name type="scientific">Ancylostoma ceylanicum</name>
    <dbReference type="NCBI Taxonomy" id="53326"/>
    <lineage>
        <taxon>Eukaryota</taxon>
        <taxon>Metazoa</taxon>
        <taxon>Ecdysozoa</taxon>
        <taxon>Nematoda</taxon>
        <taxon>Chromadorea</taxon>
        <taxon>Rhabditida</taxon>
        <taxon>Rhabditina</taxon>
        <taxon>Rhabditomorpha</taxon>
        <taxon>Strongyloidea</taxon>
        <taxon>Ancylostomatidae</taxon>
        <taxon>Ancylostomatinae</taxon>
        <taxon>Ancylostoma</taxon>
    </lineage>
</organism>
<gene>
    <name evidence="1" type="primary">Acey_s0396.g665</name>
    <name evidence="1" type="synonym">Acey-acs-19</name>
    <name evidence="1" type="ORF">Y032_0396g665</name>
</gene>
<protein>
    <submittedName>
        <fullName evidence="1">Uncharacterized protein</fullName>
    </submittedName>
</protein>
<evidence type="ECO:0000313" key="2">
    <source>
        <dbReference type="Proteomes" id="UP000024635"/>
    </source>
</evidence>
<evidence type="ECO:0000313" key="1">
    <source>
        <dbReference type="EMBL" id="EYB80928.1"/>
    </source>
</evidence>
<dbReference type="OrthoDB" id="1706066at2759"/>
<sequence length="177" mass="20564">MLCDAQQSRSTNSTYQEQWTVPEYERMPLPFGSFSARGGWWVEGRRELLSISTPHRKGNTRFPDHIKTSEYTTKSTKGVIEPQEKNSNVLWVFTNRSLTSIFVRQFKGYNSRRERLTYQTKGRIYERITEQHQVSKPTLTLTIVGFLGYLSTNPSQSVKNFSGVVRLNKAQFFILNI</sequence>
<comment type="caution">
    <text evidence="1">The sequence shown here is derived from an EMBL/GenBank/DDBJ whole genome shotgun (WGS) entry which is preliminary data.</text>
</comment>
<proteinExistence type="predicted"/>